<dbReference type="GO" id="GO:0004518">
    <property type="term" value="F:nuclease activity"/>
    <property type="evidence" value="ECO:0007669"/>
    <property type="project" value="UniProtKB-KW"/>
</dbReference>
<organism evidence="10 11">
    <name type="scientific">Ensete ventricosum</name>
    <name type="common">Abyssinian banana</name>
    <name type="synonym">Musa ensete</name>
    <dbReference type="NCBI Taxonomy" id="4639"/>
    <lineage>
        <taxon>Eukaryota</taxon>
        <taxon>Viridiplantae</taxon>
        <taxon>Streptophyta</taxon>
        <taxon>Embryophyta</taxon>
        <taxon>Tracheophyta</taxon>
        <taxon>Spermatophyta</taxon>
        <taxon>Magnoliopsida</taxon>
        <taxon>Liliopsida</taxon>
        <taxon>Zingiberales</taxon>
        <taxon>Musaceae</taxon>
        <taxon>Ensete</taxon>
    </lineage>
</organism>
<feature type="compositionally biased region" description="Basic and acidic residues" evidence="8">
    <location>
        <begin position="12"/>
        <end position="22"/>
    </location>
</feature>
<comment type="cofactor">
    <cofactor evidence="1">
        <name>a divalent metal cation</name>
        <dbReference type="ChEBI" id="CHEBI:60240"/>
    </cofactor>
</comment>
<comment type="similarity">
    <text evidence="3">Belongs to the HARBI1 family.</text>
</comment>
<dbReference type="InterPro" id="IPR027806">
    <property type="entry name" value="HARBI1_dom"/>
</dbReference>
<dbReference type="PANTHER" id="PTHR22930:SF242">
    <property type="entry name" value="LOW PROTEIN: NUCLEASE-LIKE PROTEIN"/>
    <property type="match status" value="1"/>
</dbReference>
<dbReference type="InterPro" id="IPR031432">
    <property type="entry name" value="MGP1"/>
</dbReference>
<evidence type="ECO:0000256" key="8">
    <source>
        <dbReference type="SAM" id="MobiDB-lite"/>
    </source>
</evidence>
<feature type="region of interest" description="Disordered" evidence="8">
    <location>
        <begin position="1"/>
        <end position="25"/>
    </location>
</feature>
<evidence type="ECO:0000313" key="11">
    <source>
        <dbReference type="Proteomes" id="UP000287651"/>
    </source>
</evidence>
<feature type="domain" description="DDE Tnp4" evidence="9">
    <location>
        <begin position="375"/>
        <end position="514"/>
    </location>
</feature>
<evidence type="ECO:0000256" key="4">
    <source>
        <dbReference type="ARBA" id="ARBA00022722"/>
    </source>
</evidence>
<dbReference type="AlphaFoldDB" id="A0A427AJD8"/>
<evidence type="ECO:0000256" key="7">
    <source>
        <dbReference type="ARBA" id="ARBA00023242"/>
    </source>
</evidence>
<comment type="subcellular location">
    <subcellularLocation>
        <location evidence="2">Nucleus</location>
    </subcellularLocation>
</comment>
<dbReference type="PANTHER" id="PTHR22930">
    <property type="match status" value="1"/>
</dbReference>
<feature type="compositionally biased region" description="Basic and acidic residues" evidence="8">
    <location>
        <begin position="116"/>
        <end position="128"/>
    </location>
</feature>
<evidence type="ECO:0000256" key="2">
    <source>
        <dbReference type="ARBA" id="ARBA00004123"/>
    </source>
</evidence>
<accession>A0A427AJD8</accession>
<comment type="caution">
    <text evidence="10">The sequence shown here is derived from an EMBL/GenBank/DDBJ whole genome shotgun (WGS) entry which is preliminary data.</text>
</comment>
<dbReference type="Pfam" id="PF15704">
    <property type="entry name" value="Mt_ATP_synt"/>
    <property type="match status" value="1"/>
</dbReference>
<name>A0A427AJD8_ENSVE</name>
<dbReference type="Proteomes" id="UP000287651">
    <property type="component" value="Unassembled WGS sequence"/>
</dbReference>
<keyword evidence="5" id="KW-0479">Metal-binding</keyword>
<dbReference type="GO" id="GO:0009555">
    <property type="term" value="P:pollen development"/>
    <property type="evidence" value="ECO:0007669"/>
    <property type="project" value="InterPro"/>
</dbReference>
<evidence type="ECO:0000256" key="3">
    <source>
        <dbReference type="ARBA" id="ARBA00006958"/>
    </source>
</evidence>
<sequence>MPITAFDSTVGGRERESERERGTTASCGRHGVGFSYPLTIQTGELPSRPYRISIDPMNRYLLFEMVSRSDETGRSPPRSAMFPLGIKKEDLPKYEEQLELKFATEDLQDLKKDAMEAMESQHKGKKEMVGSSKRRSAAATTSSSPLPPPCSAKKRKPQPPPFTSEELMPLLRLLASAISGSLRFLSSADHLLLPSESLSLESSIESAAFSLSGLLSLFPPDSFPLDPPPPHSPWFSRFVAASPADDRRWVESFRMSKLSFDALLQSLSHSLQSDPSAAAAVPPDVKLGAALFRLAHAAPYHAVARRFGLSSPDAACRAFYEVCKAITDRLVSLFELSSDLRRVVRGFEQLSLPNCCGVLGFARFAVEGASRGGSVIAQGLVDSEGRFLDVSVGWHGSMLPAQIITRTKLYKAQALVLGLGSPMELNGGSVPQYLLGGSCCPLLPRLLTPFRGVDSSLNSSKAASFNNVHARGMELVYRAFARLRSRWQLLQTSWKKECADALPYVIVASCLLHNFLVKCGEPMDDEIETTMGELDFPDFEGKGDEDGERIREMLASHLSLVSSE</sequence>
<gene>
    <name evidence="10" type="ORF">B296_00015797</name>
</gene>
<dbReference type="GO" id="GO:0016787">
    <property type="term" value="F:hydrolase activity"/>
    <property type="evidence" value="ECO:0007669"/>
    <property type="project" value="UniProtKB-KW"/>
</dbReference>
<dbReference type="EMBL" id="AMZH03002211">
    <property type="protein sequence ID" value="RRT76368.1"/>
    <property type="molecule type" value="Genomic_DNA"/>
</dbReference>
<keyword evidence="7" id="KW-0539">Nucleus</keyword>
<evidence type="ECO:0000259" key="9">
    <source>
        <dbReference type="Pfam" id="PF13359"/>
    </source>
</evidence>
<dbReference type="InterPro" id="IPR045249">
    <property type="entry name" value="HARBI1-like"/>
</dbReference>
<dbReference type="Pfam" id="PF13359">
    <property type="entry name" value="DDE_Tnp_4"/>
    <property type="match status" value="1"/>
</dbReference>
<dbReference type="GO" id="GO:0046872">
    <property type="term" value="F:metal ion binding"/>
    <property type="evidence" value="ECO:0007669"/>
    <property type="project" value="UniProtKB-KW"/>
</dbReference>
<evidence type="ECO:0000313" key="10">
    <source>
        <dbReference type="EMBL" id="RRT76368.1"/>
    </source>
</evidence>
<reference evidence="10 11" key="1">
    <citation type="journal article" date="2014" name="Agronomy (Basel)">
        <title>A Draft Genome Sequence for Ensete ventricosum, the Drought-Tolerant Tree Against Hunger.</title>
        <authorList>
            <person name="Harrison J."/>
            <person name="Moore K.A."/>
            <person name="Paszkiewicz K."/>
            <person name="Jones T."/>
            <person name="Grant M."/>
            <person name="Ambacheew D."/>
            <person name="Muzemil S."/>
            <person name="Studholme D.J."/>
        </authorList>
    </citation>
    <scope>NUCLEOTIDE SEQUENCE [LARGE SCALE GENOMIC DNA]</scope>
</reference>
<keyword evidence="4" id="KW-0540">Nuclease</keyword>
<protein>
    <recommendedName>
        <fullName evidence="9">DDE Tnp4 domain-containing protein</fullName>
    </recommendedName>
</protein>
<dbReference type="GO" id="GO:0005634">
    <property type="term" value="C:nucleus"/>
    <property type="evidence" value="ECO:0007669"/>
    <property type="project" value="UniProtKB-SubCell"/>
</dbReference>
<evidence type="ECO:0000256" key="5">
    <source>
        <dbReference type="ARBA" id="ARBA00022723"/>
    </source>
</evidence>
<proteinExistence type="inferred from homology"/>
<evidence type="ECO:0000256" key="1">
    <source>
        <dbReference type="ARBA" id="ARBA00001968"/>
    </source>
</evidence>
<feature type="region of interest" description="Disordered" evidence="8">
    <location>
        <begin position="116"/>
        <end position="164"/>
    </location>
</feature>
<keyword evidence="6" id="KW-0378">Hydrolase</keyword>
<evidence type="ECO:0000256" key="6">
    <source>
        <dbReference type="ARBA" id="ARBA00022801"/>
    </source>
</evidence>